<evidence type="ECO:0000313" key="2">
    <source>
        <dbReference type="Proteomes" id="UP000712281"/>
    </source>
</evidence>
<dbReference type="AlphaFoldDB" id="A0A8S9GE77"/>
<dbReference type="EMBL" id="QGKW02002005">
    <property type="protein sequence ID" value="KAF2543719.1"/>
    <property type="molecule type" value="Genomic_DNA"/>
</dbReference>
<evidence type="ECO:0000313" key="1">
    <source>
        <dbReference type="EMBL" id="KAF2543719.1"/>
    </source>
</evidence>
<reference evidence="1" key="1">
    <citation type="submission" date="2019-12" db="EMBL/GenBank/DDBJ databases">
        <title>Genome sequencing and annotation of Brassica cretica.</title>
        <authorList>
            <person name="Studholme D.J."/>
            <person name="Sarris P.F."/>
        </authorList>
    </citation>
    <scope>NUCLEOTIDE SEQUENCE</scope>
    <source>
        <strain evidence="1">PFS-001/15</strain>
        <tissue evidence="1">Leaf</tissue>
    </source>
</reference>
<sequence length="206" mass="23186">MAFRFWKPGNRSGTGDPQWIDYYDLEVLKGIRKRDISWIWWRDLRLYRSQSKDSHDEGQVHLIGNEGIISADDDLQNLTDGELEENNDQLQEALGDLKEAVIPDEDTEGKDQAIGEMGKKKGARKGLFKSISVAGGSTKARMDMGSTLFGIFTIRNLPWNDHGDHLGTDMVFGLIKPNTTNNKTYGEATFMVCDVVLVSWGKTDSR</sequence>
<organism evidence="1 2">
    <name type="scientific">Brassica cretica</name>
    <name type="common">Mustard</name>
    <dbReference type="NCBI Taxonomy" id="69181"/>
    <lineage>
        <taxon>Eukaryota</taxon>
        <taxon>Viridiplantae</taxon>
        <taxon>Streptophyta</taxon>
        <taxon>Embryophyta</taxon>
        <taxon>Tracheophyta</taxon>
        <taxon>Spermatophyta</taxon>
        <taxon>Magnoliopsida</taxon>
        <taxon>eudicotyledons</taxon>
        <taxon>Gunneridae</taxon>
        <taxon>Pentapetalae</taxon>
        <taxon>rosids</taxon>
        <taxon>malvids</taxon>
        <taxon>Brassicales</taxon>
        <taxon>Brassicaceae</taxon>
        <taxon>Brassiceae</taxon>
        <taxon>Brassica</taxon>
    </lineage>
</organism>
<gene>
    <name evidence="1" type="ORF">F2Q68_00029521</name>
</gene>
<name>A0A8S9GE77_BRACR</name>
<proteinExistence type="predicted"/>
<comment type="caution">
    <text evidence="1">The sequence shown here is derived from an EMBL/GenBank/DDBJ whole genome shotgun (WGS) entry which is preliminary data.</text>
</comment>
<accession>A0A8S9GE77</accession>
<dbReference type="Proteomes" id="UP000712281">
    <property type="component" value="Unassembled WGS sequence"/>
</dbReference>
<protein>
    <submittedName>
        <fullName evidence="1">Uncharacterized protein</fullName>
    </submittedName>
</protein>